<proteinExistence type="predicted"/>
<dbReference type="EMBL" id="DTGG01000121">
    <property type="protein sequence ID" value="HFZ09266.1"/>
    <property type="molecule type" value="Genomic_DNA"/>
</dbReference>
<organism evidence="1">
    <name type="scientific">candidate division CPR3 bacterium</name>
    <dbReference type="NCBI Taxonomy" id="2268181"/>
    <lineage>
        <taxon>Bacteria</taxon>
        <taxon>Bacteria division CPR3</taxon>
    </lineage>
</organism>
<accession>A0A7V3N4Q5</accession>
<name>A0A7V3N4Q5_UNCC3</name>
<evidence type="ECO:0000313" key="1">
    <source>
        <dbReference type="EMBL" id="HFZ09266.1"/>
    </source>
</evidence>
<reference evidence="1" key="1">
    <citation type="journal article" date="2020" name="mSystems">
        <title>Genome- and Community-Level Interaction Insights into Carbon Utilization and Element Cycling Functions of Hydrothermarchaeota in Hydrothermal Sediment.</title>
        <authorList>
            <person name="Zhou Z."/>
            <person name="Liu Y."/>
            <person name="Xu W."/>
            <person name="Pan J."/>
            <person name="Luo Z.H."/>
            <person name="Li M."/>
        </authorList>
    </citation>
    <scope>NUCLEOTIDE SEQUENCE [LARGE SCALE GENOMIC DNA]</scope>
    <source>
        <strain evidence="1">SpSt-757</strain>
    </source>
</reference>
<comment type="caution">
    <text evidence="1">The sequence shown here is derived from an EMBL/GenBank/DDBJ whole genome shotgun (WGS) entry which is preliminary data.</text>
</comment>
<gene>
    <name evidence="1" type="ORF">ENV41_03955</name>
</gene>
<sequence length="76" mass="8825">MLNETEKSQIRSLLQSSQWKTIEKLADLICEKIKDEPISTESEWETAKTVLEKEGQIKGIRRFIQEIFLQGAESNE</sequence>
<dbReference type="AlphaFoldDB" id="A0A7V3N4Q5"/>
<protein>
    <submittedName>
        <fullName evidence="1">Uncharacterized protein</fullName>
    </submittedName>
</protein>